<comment type="caution">
    <text evidence="1">The sequence shown here is derived from an EMBL/GenBank/DDBJ whole genome shotgun (WGS) entry which is preliminary data.</text>
</comment>
<proteinExistence type="predicted"/>
<accession>A0A561BUA3</accession>
<dbReference type="AlphaFoldDB" id="A0A561BUA3"/>
<reference evidence="1 2" key="1">
    <citation type="submission" date="2019-06" db="EMBL/GenBank/DDBJ databases">
        <title>Sequencing the genomes of 1000 actinobacteria strains.</title>
        <authorList>
            <person name="Klenk H.-P."/>
        </authorList>
    </citation>
    <scope>NUCLEOTIDE SEQUENCE [LARGE SCALE GENOMIC DNA]</scope>
    <source>
        <strain evidence="1 2">DSM 24683</strain>
    </source>
</reference>
<dbReference type="Proteomes" id="UP000318380">
    <property type="component" value="Unassembled WGS sequence"/>
</dbReference>
<dbReference type="RefSeq" id="WP_145808052.1">
    <property type="nucleotide sequence ID" value="NZ_VIVK01000001.1"/>
</dbReference>
<dbReference type="Pfam" id="PF10604">
    <property type="entry name" value="Polyketide_cyc2"/>
    <property type="match status" value="1"/>
</dbReference>
<protein>
    <submittedName>
        <fullName evidence="1">Activator of Hsp90 ATPase-like protein</fullName>
    </submittedName>
</protein>
<dbReference type="EMBL" id="VIVK01000001">
    <property type="protein sequence ID" value="TWD82466.1"/>
    <property type="molecule type" value="Genomic_DNA"/>
</dbReference>
<dbReference type="SUPFAM" id="SSF55961">
    <property type="entry name" value="Bet v1-like"/>
    <property type="match status" value="1"/>
</dbReference>
<keyword evidence="2" id="KW-1185">Reference proteome</keyword>
<evidence type="ECO:0000313" key="2">
    <source>
        <dbReference type="Proteomes" id="UP000318380"/>
    </source>
</evidence>
<dbReference type="Gene3D" id="3.30.530.20">
    <property type="match status" value="1"/>
</dbReference>
<dbReference type="OrthoDB" id="4483486at2"/>
<organism evidence="1 2">
    <name type="scientific">Kribbella amoyensis</name>
    <dbReference type="NCBI Taxonomy" id="996641"/>
    <lineage>
        <taxon>Bacteria</taxon>
        <taxon>Bacillati</taxon>
        <taxon>Actinomycetota</taxon>
        <taxon>Actinomycetes</taxon>
        <taxon>Propionibacteriales</taxon>
        <taxon>Kribbellaceae</taxon>
        <taxon>Kribbella</taxon>
    </lineage>
</organism>
<gene>
    <name evidence="1" type="ORF">FB561_3599</name>
</gene>
<sequence length="145" mass="16039">MSENECLIHAPVEAVFAILTDGWTYAGWVVGASRVRDVEAGFPQPGHSIHHSVGVWPLVIDDSTSSEQYEPNRFLQLNVRAWPTGEGQVEFVATEQDGGCHLTMRETAVKGPVTLIPAAVLDPILRARNNETLRRLKLLAEKQVR</sequence>
<dbReference type="InterPro" id="IPR023393">
    <property type="entry name" value="START-like_dom_sf"/>
</dbReference>
<evidence type="ECO:0000313" key="1">
    <source>
        <dbReference type="EMBL" id="TWD82466.1"/>
    </source>
</evidence>
<dbReference type="InterPro" id="IPR019587">
    <property type="entry name" value="Polyketide_cyclase/dehydratase"/>
</dbReference>
<name>A0A561BUA3_9ACTN</name>
<dbReference type="CDD" id="cd07812">
    <property type="entry name" value="SRPBCC"/>
    <property type="match status" value="1"/>
</dbReference>